<dbReference type="PANTHER" id="PTHR30472">
    <property type="entry name" value="FERRIC ENTEROBACTIN TRANSPORT SYSTEM PERMEASE PROTEIN"/>
    <property type="match status" value="1"/>
</dbReference>
<dbReference type="EMBL" id="JAAXOX010000001">
    <property type="protein sequence ID" value="NKY21531.1"/>
    <property type="molecule type" value="Genomic_DNA"/>
</dbReference>
<dbReference type="Pfam" id="PF01032">
    <property type="entry name" value="FecCD"/>
    <property type="match status" value="1"/>
</dbReference>
<evidence type="ECO:0000313" key="10">
    <source>
        <dbReference type="Proteomes" id="UP000581206"/>
    </source>
</evidence>
<feature type="transmembrane region" description="Helical" evidence="8">
    <location>
        <begin position="308"/>
        <end position="326"/>
    </location>
</feature>
<comment type="similarity">
    <text evidence="2">Belongs to the binding-protein-dependent transport system permease family. FecCD subfamily.</text>
</comment>
<dbReference type="SUPFAM" id="SSF81345">
    <property type="entry name" value="ABC transporter involved in vitamin B12 uptake, BtuC"/>
    <property type="match status" value="1"/>
</dbReference>
<protein>
    <submittedName>
        <fullName evidence="9">Iron ABC transporter permease</fullName>
    </submittedName>
</protein>
<dbReference type="PANTHER" id="PTHR30472:SF67">
    <property type="entry name" value="PERMEASE OF ABC TRANSPORTER-RELATED"/>
    <property type="match status" value="1"/>
</dbReference>
<reference evidence="9 10" key="1">
    <citation type="submission" date="2020-04" db="EMBL/GenBank/DDBJ databases">
        <title>MicrobeNet Type strains.</title>
        <authorList>
            <person name="Nicholson A.C."/>
        </authorList>
    </citation>
    <scope>NUCLEOTIDE SEQUENCE [LARGE SCALE GENOMIC DNA]</scope>
    <source>
        <strain evidence="9 10">ATCC BAA-788</strain>
    </source>
</reference>
<evidence type="ECO:0000256" key="5">
    <source>
        <dbReference type="ARBA" id="ARBA00022692"/>
    </source>
</evidence>
<dbReference type="RefSeq" id="WP_168628608.1">
    <property type="nucleotide sequence ID" value="NZ_BONL01000009.1"/>
</dbReference>
<feature type="transmembrane region" description="Helical" evidence="8">
    <location>
        <begin position="178"/>
        <end position="199"/>
    </location>
</feature>
<feature type="transmembrane region" description="Helical" evidence="8">
    <location>
        <begin position="119"/>
        <end position="140"/>
    </location>
</feature>
<evidence type="ECO:0000256" key="7">
    <source>
        <dbReference type="ARBA" id="ARBA00023136"/>
    </source>
</evidence>
<feature type="transmembrane region" description="Helical" evidence="8">
    <location>
        <begin position="146"/>
        <end position="166"/>
    </location>
</feature>
<dbReference type="AlphaFoldDB" id="A0A7X6KSM1"/>
<comment type="subcellular location">
    <subcellularLocation>
        <location evidence="1">Cell membrane</location>
        <topology evidence="1">Multi-pass membrane protein</topology>
    </subcellularLocation>
</comment>
<evidence type="ECO:0000256" key="4">
    <source>
        <dbReference type="ARBA" id="ARBA00022475"/>
    </source>
</evidence>
<evidence type="ECO:0000313" key="9">
    <source>
        <dbReference type="EMBL" id="NKY21531.1"/>
    </source>
</evidence>
<sequence length="366" mass="36937">MTAAGGLLDPAGIDHDPLGVRGRARRRGLLLAALVALTVVSAGTAAVLGPVLVPPSTVARIIGHALGGPGEVTWSPDQEAVVWAVRVPRVLLALAVGAGLAVCGAALQTMTRNLLADPHVLGVSSGASCGAAAALLFGLGAGLGQYALFGSAFAGALAAAALVFGVARHRGEVTSVRLVLAGVAVGYALSAATSFLVFASGSAEGARSVMFWLLGSLSLARWGMPLAVVALVVVAACLTLVLWSPGLDALALGDETARTLGISPSRLRTRLLLLVSLTVGVVVAAAGTIGFVGLVVPHLARRLVGVGHRWLIPVAALLGGSLLLWADVLARMVRQPQELPIGIVTALVGAPFLLHLVRSRRAVALP</sequence>
<feature type="transmembrane region" description="Helical" evidence="8">
    <location>
        <begin position="29"/>
        <end position="53"/>
    </location>
</feature>
<dbReference type="InterPro" id="IPR037294">
    <property type="entry name" value="ABC_BtuC-like"/>
</dbReference>
<dbReference type="Gene3D" id="1.10.3470.10">
    <property type="entry name" value="ABC transporter involved in vitamin B12 uptake, BtuC"/>
    <property type="match status" value="1"/>
</dbReference>
<keyword evidence="6 8" id="KW-1133">Transmembrane helix</keyword>
<feature type="transmembrane region" description="Helical" evidence="8">
    <location>
        <begin position="90"/>
        <end position="107"/>
    </location>
</feature>
<comment type="caution">
    <text evidence="9">The sequence shown here is derived from an EMBL/GenBank/DDBJ whole genome shotgun (WGS) entry which is preliminary data.</text>
</comment>
<name>A0A7X6KSM1_9CELL</name>
<keyword evidence="10" id="KW-1185">Reference proteome</keyword>
<evidence type="ECO:0000256" key="6">
    <source>
        <dbReference type="ARBA" id="ARBA00022989"/>
    </source>
</evidence>
<gene>
    <name evidence="9" type="ORF">HGA03_02500</name>
</gene>
<keyword evidence="5 8" id="KW-0812">Transmembrane</keyword>
<dbReference type="InterPro" id="IPR000522">
    <property type="entry name" value="ABC_transptr_permease_BtuC"/>
</dbReference>
<accession>A0A7X6KSM1</accession>
<evidence type="ECO:0000256" key="8">
    <source>
        <dbReference type="SAM" id="Phobius"/>
    </source>
</evidence>
<evidence type="ECO:0000256" key="1">
    <source>
        <dbReference type="ARBA" id="ARBA00004651"/>
    </source>
</evidence>
<dbReference type="Proteomes" id="UP000581206">
    <property type="component" value="Unassembled WGS sequence"/>
</dbReference>
<evidence type="ECO:0000256" key="3">
    <source>
        <dbReference type="ARBA" id="ARBA00022448"/>
    </source>
</evidence>
<keyword evidence="7 8" id="KW-0472">Membrane</keyword>
<keyword evidence="4" id="KW-1003">Cell membrane</keyword>
<proteinExistence type="inferred from homology"/>
<dbReference type="CDD" id="cd06550">
    <property type="entry name" value="TM_ABC_iron-siderophores_like"/>
    <property type="match status" value="1"/>
</dbReference>
<keyword evidence="3" id="KW-0813">Transport</keyword>
<feature type="transmembrane region" description="Helical" evidence="8">
    <location>
        <begin position="219"/>
        <end position="243"/>
    </location>
</feature>
<evidence type="ECO:0000256" key="2">
    <source>
        <dbReference type="ARBA" id="ARBA00007935"/>
    </source>
</evidence>
<feature type="transmembrane region" description="Helical" evidence="8">
    <location>
        <begin position="271"/>
        <end position="296"/>
    </location>
</feature>
<dbReference type="GO" id="GO:0005886">
    <property type="term" value="C:plasma membrane"/>
    <property type="evidence" value="ECO:0007669"/>
    <property type="project" value="UniProtKB-SubCell"/>
</dbReference>
<dbReference type="GO" id="GO:0033214">
    <property type="term" value="P:siderophore-iron import into cell"/>
    <property type="evidence" value="ECO:0007669"/>
    <property type="project" value="TreeGrafter"/>
</dbReference>
<feature type="transmembrane region" description="Helical" evidence="8">
    <location>
        <begin position="338"/>
        <end position="357"/>
    </location>
</feature>
<dbReference type="FunFam" id="1.10.3470.10:FF:000001">
    <property type="entry name" value="Vitamin B12 ABC transporter permease BtuC"/>
    <property type="match status" value="1"/>
</dbReference>
<dbReference type="GO" id="GO:0022857">
    <property type="term" value="F:transmembrane transporter activity"/>
    <property type="evidence" value="ECO:0007669"/>
    <property type="project" value="InterPro"/>
</dbReference>
<organism evidence="9 10">
    <name type="scientific">Cellulomonas denverensis</name>
    <dbReference type="NCBI Taxonomy" id="264297"/>
    <lineage>
        <taxon>Bacteria</taxon>
        <taxon>Bacillati</taxon>
        <taxon>Actinomycetota</taxon>
        <taxon>Actinomycetes</taxon>
        <taxon>Micrococcales</taxon>
        <taxon>Cellulomonadaceae</taxon>
        <taxon>Cellulomonas</taxon>
    </lineage>
</organism>